<dbReference type="Pfam" id="PF06687">
    <property type="entry name" value="SUR7"/>
    <property type="match status" value="1"/>
</dbReference>
<keyword evidence="2" id="KW-1133">Transmembrane helix</keyword>
<gene>
    <name evidence="3" type="ORF">M413DRAFT_439214</name>
</gene>
<protein>
    <recommendedName>
        <fullName evidence="5">Pali-domain-containing protein</fullName>
    </recommendedName>
</protein>
<feature type="region of interest" description="Disordered" evidence="1">
    <location>
        <begin position="238"/>
        <end position="360"/>
    </location>
</feature>
<dbReference type="InterPro" id="IPR009571">
    <property type="entry name" value="SUR7/Rim9-like_fungi"/>
</dbReference>
<feature type="compositionally biased region" description="Polar residues" evidence="1">
    <location>
        <begin position="443"/>
        <end position="464"/>
    </location>
</feature>
<dbReference type="Proteomes" id="UP000053424">
    <property type="component" value="Unassembled WGS sequence"/>
</dbReference>
<keyword evidence="2" id="KW-0812">Transmembrane</keyword>
<evidence type="ECO:0008006" key="5">
    <source>
        <dbReference type="Google" id="ProtNLM"/>
    </source>
</evidence>
<dbReference type="PANTHER" id="PTHR28013">
    <property type="entry name" value="PROTEIN DCV1-RELATED"/>
    <property type="match status" value="1"/>
</dbReference>
<reference evidence="4" key="2">
    <citation type="submission" date="2015-01" db="EMBL/GenBank/DDBJ databases">
        <title>Evolutionary Origins and Diversification of the Mycorrhizal Mutualists.</title>
        <authorList>
            <consortium name="DOE Joint Genome Institute"/>
            <consortium name="Mycorrhizal Genomics Consortium"/>
            <person name="Kohler A."/>
            <person name="Kuo A."/>
            <person name="Nagy L.G."/>
            <person name="Floudas D."/>
            <person name="Copeland A."/>
            <person name="Barry K.W."/>
            <person name="Cichocki N."/>
            <person name="Veneault-Fourrey C."/>
            <person name="LaButti K."/>
            <person name="Lindquist E.A."/>
            <person name="Lipzen A."/>
            <person name="Lundell T."/>
            <person name="Morin E."/>
            <person name="Murat C."/>
            <person name="Riley R."/>
            <person name="Ohm R."/>
            <person name="Sun H."/>
            <person name="Tunlid A."/>
            <person name="Henrissat B."/>
            <person name="Grigoriev I.V."/>
            <person name="Hibbett D.S."/>
            <person name="Martin F."/>
        </authorList>
    </citation>
    <scope>NUCLEOTIDE SEQUENCE [LARGE SCALE GENOMIC DNA]</scope>
    <source>
        <strain evidence="4">h7</strain>
    </source>
</reference>
<name>A0A0C3CFM9_HEBCY</name>
<evidence type="ECO:0000313" key="4">
    <source>
        <dbReference type="Proteomes" id="UP000053424"/>
    </source>
</evidence>
<feature type="transmembrane region" description="Helical" evidence="2">
    <location>
        <begin position="12"/>
        <end position="31"/>
    </location>
</feature>
<feature type="compositionally biased region" description="Low complexity" evidence="1">
    <location>
        <begin position="465"/>
        <end position="474"/>
    </location>
</feature>
<dbReference type="OrthoDB" id="3365245at2759"/>
<keyword evidence="2" id="KW-0472">Membrane</keyword>
<accession>A0A0C3CFM9</accession>
<dbReference type="GO" id="GO:0035838">
    <property type="term" value="C:growing cell tip"/>
    <property type="evidence" value="ECO:0007669"/>
    <property type="project" value="TreeGrafter"/>
</dbReference>
<dbReference type="PANTHER" id="PTHR28013:SF4">
    <property type="entry name" value="MARVEL DOMAIN-CONTAINING PROTEIN"/>
    <property type="match status" value="1"/>
</dbReference>
<evidence type="ECO:0000313" key="3">
    <source>
        <dbReference type="EMBL" id="KIM47550.1"/>
    </source>
</evidence>
<organism evidence="3 4">
    <name type="scientific">Hebeloma cylindrosporum</name>
    <dbReference type="NCBI Taxonomy" id="76867"/>
    <lineage>
        <taxon>Eukaryota</taxon>
        <taxon>Fungi</taxon>
        <taxon>Dikarya</taxon>
        <taxon>Basidiomycota</taxon>
        <taxon>Agaricomycotina</taxon>
        <taxon>Agaricomycetes</taxon>
        <taxon>Agaricomycetidae</taxon>
        <taxon>Agaricales</taxon>
        <taxon>Agaricineae</taxon>
        <taxon>Hymenogastraceae</taxon>
        <taxon>Hebeloma</taxon>
    </lineage>
</organism>
<dbReference type="STRING" id="686832.A0A0C3CFM9"/>
<dbReference type="InterPro" id="IPR051380">
    <property type="entry name" value="pH-response_reg_palI/RIM9"/>
</dbReference>
<evidence type="ECO:0000256" key="2">
    <source>
        <dbReference type="SAM" id="Phobius"/>
    </source>
</evidence>
<proteinExistence type="predicted"/>
<feature type="transmembrane region" description="Helical" evidence="2">
    <location>
        <begin position="97"/>
        <end position="122"/>
    </location>
</feature>
<dbReference type="AlphaFoldDB" id="A0A0C3CFM9"/>
<dbReference type="HOGENOM" id="CLU_032840_0_0_1"/>
<feature type="transmembrane region" description="Helical" evidence="2">
    <location>
        <begin position="134"/>
        <end position="158"/>
    </location>
</feature>
<feature type="compositionally biased region" description="Polar residues" evidence="1">
    <location>
        <begin position="529"/>
        <end position="539"/>
    </location>
</feature>
<sequence>MGCLRPATPGFIVTLVATALLAVVSFCVPYFKSVYFLKATISVSGHNGTITFGTLGYCLELSNGTTCSSPSIGYELDINGLVGNKLPVQIPQVAVKWITYALFLHVIALAAAGISAIFGLLAHVREMSMTCCSTFVSGFAAVVAMFAFIFDLVLFFVAKARINAVGTAQMGNAVWLTLAAWLLLFFSGCFYTLGRCCNQKRPRAPGGKGGKWGSGIDPEGGPNKDYAEQVRLDAVKAEADRKARQQKAEGGLPAFYETQPLTGRVDGDHVYVDGDGSESQANLPTSAAPPAGRQHTYAGGYVQGAPGTRTMDDYYSPSPSSPSPNTYPPQDIRRQPSGYAPSTYTANVPHSPVAQHSLPPQGVAYGSTSYSYNAPLTTSPPSNQHLALPGQYTQDAYGRDYGHSAGGTSYHTASSHEQQPSGYTQYDPYSSPQNTRYAEPSYNPETYNNTAAMNPTMPSATNYASMPNPYYGSSSPPPPQPTPHDRSYTLGGDGYGGSSVPPLQEHNTPYGYGAPAHTQSPPPIDTNVGYVQSPPQHTSPVKGPRAQPAPIHEDAPPGYETGTSGVTGNWGKR</sequence>
<feature type="region of interest" description="Disordered" evidence="1">
    <location>
        <begin position="202"/>
        <end position="225"/>
    </location>
</feature>
<feature type="compositionally biased region" description="Basic and acidic residues" evidence="1">
    <location>
        <begin position="238"/>
        <end position="247"/>
    </location>
</feature>
<dbReference type="GO" id="GO:0032153">
    <property type="term" value="C:cell division site"/>
    <property type="evidence" value="ECO:0007669"/>
    <property type="project" value="TreeGrafter"/>
</dbReference>
<feature type="transmembrane region" description="Helical" evidence="2">
    <location>
        <begin position="173"/>
        <end position="193"/>
    </location>
</feature>
<feature type="compositionally biased region" description="Polar residues" evidence="1">
    <location>
        <begin position="406"/>
        <end position="436"/>
    </location>
</feature>
<dbReference type="GO" id="GO:0005886">
    <property type="term" value="C:plasma membrane"/>
    <property type="evidence" value="ECO:0007669"/>
    <property type="project" value="InterPro"/>
</dbReference>
<reference evidence="3 4" key="1">
    <citation type="submission" date="2014-04" db="EMBL/GenBank/DDBJ databases">
        <authorList>
            <consortium name="DOE Joint Genome Institute"/>
            <person name="Kuo A."/>
            <person name="Gay G."/>
            <person name="Dore J."/>
            <person name="Kohler A."/>
            <person name="Nagy L.G."/>
            <person name="Floudas D."/>
            <person name="Copeland A."/>
            <person name="Barry K.W."/>
            <person name="Cichocki N."/>
            <person name="Veneault-Fourrey C."/>
            <person name="LaButti K."/>
            <person name="Lindquist E.A."/>
            <person name="Lipzen A."/>
            <person name="Lundell T."/>
            <person name="Morin E."/>
            <person name="Murat C."/>
            <person name="Sun H."/>
            <person name="Tunlid A."/>
            <person name="Henrissat B."/>
            <person name="Grigoriev I.V."/>
            <person name="Hibbett D.S."/>
            <person name="Martin F."/>
            <person name="Nordberg H.P."/>
            <person name="Cantor M.N."/>
            <person name="Hua S.X."/>
        </authorList>
    </citation>
    <scope>NUCLEOTIDE SEQUENCE [LARGE SCALE GENOMIC DNA]</scope>
    <source>
        <strain evidence="4">h7</strain>
    </source>
</reference>
<dbReference type="EMBL" id="KN831769">
    <property type="protein sequence ID" value="KIM47550.1"/>
    <property type="molecule type" value="Genomic_DNA"/>
</dbReference>
<feature type="region of interest" description="Disordered" evidence="1">
    <location>
        <begin position="394"/>
        <end position="573"/>
    </location>
</feature>
<keyword evidence="4" id="KW-1185">Reference proteome</keyword>
<evidence type="ECO:0000256" key="1">
    <source>
        <dbReference type="SAM" id="MobiDB-lite"/>
    </source>
</evidence>